<name>A0A1L7CVK9_9CORY</name>
<dbReference type="Pfam" id="PF02374">
    <property type="entry name" value="ArsA_ATPase"/>
    <property type="match status" value="1"/>
</dbReference>
<dbReference type="InterPro" id="IPR025723">
    <property type="entry name" value="ArsA/GET3_ATPase-like"/>
</dbReference>
<organism evidence="2 3">
    <name type="scientific">Corynebacterium sphenisci DSM 44792</name>
    <dbReference type="NCBI Taxonomy" id="1437874"/>
    <lineage>
        <taxon>Bacteria</taxon>
        <taxon>Bacillati</taxon>
        <taxon>Actinomycetota</taxon>
        <taxon>Actinomycetes</taxon>
        <taxon>Mycobacteriales</taxon>
        <taxon>Corynebacteriaceae</taxon>
        <taxon>Corynebacterium</taxon>
    </lineage>
</organism>
<feature type="domain" description="ArsA/GET3 Anion-transporting ATPase-like" evidence="1">
    <location>
        <begin position="3"/>
        <end position="152"/>
    </location>
</feature>
<dbReference type="KEGG" id="csph:CSPHI_00780"/>
<dbReference type="AlphaFoldDB" id="A0A1L7CVK9"/>
<protein>
    <recommendedName>
        <fullName evidence="1">ArsA/GET3 Anion-transporting ATPase-like domain-containing protein</fullName>
    </recommendedName>
</protein>
<keyword evidence="3" id="KW-1185">Reference proteome</keyword>
<dbReference type="GO" id="GO:0005524">
    <property type="term" value="F:ATP binding"/>
    <property type="evidence" value="ECO:0007669"/>
    <property type="project" value="InterPro"/>
</dbReference>
<dbReference type="InterPro" id="IPR016300">
    <property type="entry name" value="ATPase_ArsA/GET3"/>
</dbReference>
<evidence type="ECO:0000313" key="2">
    <source>
        <dbReference type="EMBL" id="APT89864.1"/>
    </source>
</evidence>
<reference evidence="2 3" key="1">
    <citation type="submission" date="2014-08" db="EMBL/GenBank/DDBJ databases">
        <title>Complete genome sequence of Corynebacterium sphenisci CECT 5990(T) (=DSM 44792(T)), isolated from healthy wild penguins.</title>
        <authorList>
            <person name="Ruckert C."/>
            <person name="Albersmeier A."/>
            <person name="Winkler A."/>
            <person name="Kalinowski J."/>
        </authorList>
    </citation>
    <scope>NUCLEOTIDE SEQUENCE [LARGE SCALE GENOMIC DNA]</scope>
    <source>
        <strain evidence="2 3">DSM 44792</strain>
    </source>
</reference>
<dbReference type="EMBL" id="CP009248">
    <property type="protein sequence ID" value="APT89864.1"/>
    <property type="molecule type" value="Genomic_DNA"/>
</dbReference>
<evidence type="ECO:0000313" key="3">
    <source>
        <dbReference type="Proteomes" id="UP000185469"/>
    </source>
</evidence>
<evidence type="ECO:0000259" key="1">
    <source>
        <dbReference type="Pfam" id="PF02374"/>
    </source>
</evidence>
<dbReference type="SUPFAM" id="SSF52540">
    <property type="entry name" value="P-loop containing nucleoside triphosphate hydrolases"/>
    <property type="match status" value="1"/>
</dbReference>
<dbReference type="InterPro" id="IPR027417">
    <property type="entry name" value="P-loop_NTPase"/>
</dbReference>
<dbReference type="PANTHER" id="PTHR10803">
    <property type="entry name" value="ARSENICAL PUMP-DRIVING ATPASE ARSENITE-TRANSLOCATING ATPASE"/>
    <property type="match status" value="1"/>
</dbReference>
<dbReference type="STRING" id="1437874.CSPHI_00780"/>
<sequence>MHVVTGKGGAGKSTVAAALALGLAAGGRRVLLVDVEARHSAAAPLGLARLPESPARIARAAGGGEVHGCATPAEAALADYLAVNAPRAAAAAARRLGVAEFAASIAPGLADVLLSGMLVEHARGGGYHAVVADAPPTGRVARFLDVTATLSRIAAAGPVHRQAAGTAGYLRSPATRVHLVALAEPLPVAESLEALAELRAAGLTPGMVALNRMLPADLVAAAAAADGGGPDLIAAAADALGAPAAEALAGELADVAARAAVQRAGRAELAAGFAGEIVELPALAGGVRVAGLYELAGPLAEAAR</sequence>
<dbReference type="PANTHER" id="PTHR10803:SF31">
    <property type="entry name" value="ATPASE RV3679-RELATED"/>
    <property type="match status" value="1"/>
</dbReference>
<gene>
    <name evidence="2" type="ORF">CSPHI_00780</name>
</gene>
<dbReference type="Gene3D" id="3.40.50.300">
    <property type="entry name" value="P-loop containing nucleotide triphosphate hydrolases"/>
    <property type="match status" value="1"/>
</dbReference>
<accession>A0A1L7CVK9</accession>
<dbReference type="GO" id="GO:0016887">
    <property type="term" value="F:ATP hydrolysis activity"/>
    <property type="evidence" value="ECO:0007669"/>
    <property type="project" value="InterPro"/>
</dbReference>
<proteinExistence type="predicted"/>
<dbReference type="Proteomes" id="UP000185469">
    <property type="component" value="Chromosome"/>
</dbReference>